<feature type="domain" description="AAA+ ATPase" evidence="1">
    <location>
        <begin position="215"/>
        <end position="360"/>
    </location>
</feature>
<dbReference type="InterPro" id="IPR053137">
    <property type="entry name" value="NLR-like"/>
</dbReference>
<dbReference type="Gene3D" id="1.25.40.10">
    <property type="entry name" value="Tetratricopeptide repeat domain"/>
    <property type="match status" value="1"/>
</dbReference>
<dbReference type="EMBL" id="ACRN01000011">
    <property type="protein sequence ID" value="EHM87774.1"/>
    <property type="molecule type" value="Genomic_DNA"/>
</dbReference>
<proteinExistence type="predicted"/>
<comment type="caution">
    <text evidence="2">The sequence shown here is derived from an EMBL/GenBank/DDBJ whole genome shotgun (WGS) entry which is preliminary data.</text>
</comment>
<dbReference type="InterPro" id="IPR011990">
    <property type="entry name" value="TPR-like_helical_dom_sf"/>
</dbReference>
<evidence type="ECO:0000313" key="3">
    <source>
        <dbReference type="Proteomes" id="UP000003822"/>
    </source>
</evidence>
<dbReference type="AlphaFoldDB" id="G9PGT7"/>
<evidence type="ECO:0000313" key="2">
    <source>
        <dbReference type="EMBL" id="EHM87774.1"/>
    </source>
</evidence>
<dbReference type="STRING" id="435830.HMPREF0045_01461"/>
<dbReference type="PANTHER" id="PTHR46082">
    <property type="entry name" value="ATP/GTP-BINDING PROTEIN-RELATED"/>
    <property type="match status" value="1"/>
</dbReference>
<dbReference type="PANTHER" id="PTHR46082:SF6">
    <property type="entry name" value="AAA+ ATPASE DOMAIN-CONTAINING PROTEIN-RELATED"/>
    <property type="match status" value="1"/>
</dbReference>
<keyword evidence="3" id="KW-1185">Reference proteome</keyword>
<feature type="non-terminal residue" evidence="2">
    <location>
        <position position="445"/>
    </location>
</feature>
<dbReference type="Pfam" id="PF13374">
    <property type="entry name" value="TPR_10"/>
    <property type="match status" value="1"/>
</dbReference>
<dbReference type="Proteomes" id="UP000003822">
    <property type="component" value="Unassembled WGS sequence"/>
</dbReference>
<dbReference type="InterPro" id="IPR027417">
    <property type="entry name" value="P-loop_NTPase"/>
</dbReference>
<protein>
    <recommendedName>
        <fullName evidence="1">AAA+ ATPase domain-containing protein</fullName>
    </recommendedName>
</protein>
<dbReference type="Gene3D" id="3.40.50.300">
    <property type="entry name" value="P-loop containing nucleotide triphosphate hydrolases"/>
    <property type="match status" value="1"/>
</dbReference>
<reference evidence="2 3" key="1">
    <citation type="submission" date="2011-10" db="EMBL/GenBank/DDBJ databases">
        <title>The Genome Sequence of Actinomyces graevenitzii C83.</title>
        <authorList>
            <consortium name="The Broad Institute Genome Sequencing Platform"/>
            <consortium name="The Broad Institute Genome Sequencing Center for Infectious Disease"/>
            <person name="Earl A."/>
            <person name="Ward D."/>
            <person name="Feldgarden M."/>
            <person name="Gevers D."/>
            <person name="Sibley C.D."/>
            <person name="Field T.R."/>
            <person name="Grinwis M."/>
            <person name="Eshaghurshan C.S."/>
            <person name="Surette M.G."/>
            <person name="Young S.K."/>
            <person name="Zeng Q."/>
            <person name="Gargeya S."/>
            <person name="Fitzgerald M."/>
            <person name="Haas B."/>
            <person name="Abouelleil A."/>
            <person name="Alvarado L."/>
            <person name="Arachchi H.M."/>
            <person name="Berlin A."/>
            <person name="Brown A."/>
            <person name="Chapman S.B."/>
            <person name="Chen Z."/>
            <person name="Dunbar C."/>
            <person name="Freedman E."/>
            <person name="Gearin G."/>
            <person name="Goldberg J."/>
            <person name="Griggs A."/>
            <person name="Gujja S."/>
            <person name="Heiman D."/>
            <person name="Howarth C."/>
            <person name="Larson L."/>
            <person name="Lui A."/>
            <person name="MacDonald P.J.P."/>
            <person name="Montmayeur A."/>
            <person name="Murphy C."/>
            <person name="Neiman D."/>
            <person name="Pearson M."/>
            <person name="Priest M."/>
            <person name="Roberts A."/>
            <person name="Saif S."/>
            <person name="Shea T."/>
            <person name="Shenoy N."/>
            <person name="Sisk P."/>
            <person name="Stolte C."/>
            <person name="Sykes S."/>
            <person name="Wortman J."/>
            <person name="Nusbaum C."/>
            <person name="Birren B."/>
        </authorList>
    </citation>
    <scope>NUCLEOTIDE SEQUENCE [LARGE SCALE GENOMIC DNA]</scope>
    <source>
        <strain evidence="2 3">C83</strain>
    </source>
</reference>
<dbReference type="eggNOG" id="COG0457">
    <property type="taxonomic scope" value="Bacteria"/>
</dbReference>
<dbReference type="SUPFAM" id="SSF52540">
    <property type="entry name" value="P-loop containing nucleoside triphosphate hydrolases"/>
    <property type="match status" value="1"/>
</dbReference>
<dbReference type="OrthoDB" id="594504at2"/>
<accession>G9PGT7</accession>
<sequence length="445" mass="50087">MADPLFPMTLGVGASLVKVLLQANDYATEANSVGVAKEVFGILSWWKIRGGDADDQLAKQIAEVLAEKTRGMYEECRDQGIDEEQLGGVVTEVEIIFNKVVENDELLFLAVNDPDSFSEVLQGDIGQRRKNIESRLEPYFDKLVEAAVDEYVKLAPWSPKFQIEALKDLTNKVAEILKNTAKESVIFGRRPDIADSYYIEREEQVRLYNRVKKDPRLRLVLVGMHGCGKSQLASDLAQQCEKQGWSLVAWINAASRESVQSDLAELAQRLPIDRSDEPTQDQLINRCLDYFKSANATDRLIVFDNVEDINDLTGLVPRGDGLRVVATTTNEYGWKNQSWDQIKIGVFSREDSIEFYEQMLAEREWVLGPDHPYTLTARNNLAGAYKSAGRFGEAIELYERVLAERERVLGADHPDTLTVRNNLAVAYDSVGVLVRRLSCLSGCWL</sequence>
<dbReference type="HOGENOM" id="CLU_049981_0_0_11"/>
<gene>
    <name evidence="2" type="ORF">HMPREF0045_01461</name>
</gene>
<dbReference type="Pfam" id="PF00931">
    <property type="entry name" value="NB-ARC"/>
    <property type="match status" value="1"/>
</dbReference>
<dbReference type="InterPro" id="IPR002182">
    <property type="entry name" value="NB-ARC"/>
</dbReference>
<organism evidence="2 3">
    <name type="scientific">Actinomyces graevenitzii C83</name>
    <dbReference type="NCBI Taxonomy" id="435830"/>
    <lineage>
        <taxon>Bacteria</taxon>
        <taxon>Bacillati</taxon>
        <taxon>Actinomycetota</taxon>
        <taxon>Actinomycetes</taxon>
        <taxon>Actinomycetales</taxon>
        <taxon>Actinomycetaceae</taxon>
        <taxon>Actinomyces</taxon>
    </lineage>
</organism>
<dbReference type="RefSeq" id="WP_005987016.1">
    <property type="nucleotide sequence ID" value="NZ_JH470338.1"/>
</dbReference>
<dbReference type="InterPro" id="IPR003593">
    <property type="entry name" value="AAA+_ATPase"/>
</dbReference>
<name>G9PGT7_9ACTO</name>
<dbReference type="SUPFAM" id="SSF48452">
    <property type="entry name" value="TPR-like"/>
    <property type="match status" value="1"/>
</dbReference>
<dbReference type="SMART" id="SM00382">
    <property type="entry name" value="AAA"/>
    <property type="match status" value="1"/>
</dbReference>
<dbReference type="GO" id="GO:0043531">
    <property type="term" value="F:ADP binding"/>
    <property type="evidence" value="ECO:0007669"/>
    <property type="project" value="InterPro"/>
</dbReference>
<evidence type="ECO:0000259" key="1">
    <source>
        <dbReference type="SMART" id="SM00382"/>
    </source>
</evidence>